<proteinExistence type="predicted"/>
<dbReference type="EMBL" id="JACFYJ010000125">
    <property type="protein sequence ID" value="MEI6002662.1"/>
    <property type="molecule type" value="Genomic_DNA"/>
</dbReference>
<keyword evidence="2" id="KW-1185">Reference proteome</keyword>
<evidence type="ECO:0000313" key="2">
    <source>
        <dbReference type="Proteomes" id="UP001386437"/>
    </source>
</evidence>
<reference evidence="1 2" key="1">
    <citation type="journal article" date="2022" name="Arch. Microbiol.">
        <title>Paraburkholderia bengalensis sp. nov. isolated from roots of Oryza sativa, IR64.</title>
        <authorList>
            <person name="Nag P."/>
            <person name="Mondal N."/>
            <person name="Sarkar J."/>
            <person name="Das S."/>
        </authorList>
    </citation>
    <scope>NUCLEOTIDE SEQUENCE [LARGE SCALE GENOMIC DNA]</scope>
    <source>
        <strain evidence="1 2">IR64_4_BI</strain>
    </source>
</reference>
<protein>
    <submittedName>
        <fullName evidence="1">GYD domain-containing protein</fullName>
    </submittedName>
</protein>
<accession>A0ABU8J4H6</accession>
<dbReference type="InterPro" id="IPR014845">
    <property type="entry name" value="GYD/TTHA1554"/>
</dbReference>
<comment type="caution">
    <text evidence="1">The sequence shown here is derived from an EMBL/GenBank/DDBJ whole genome shotgun (WGS) entry which is preliminary data.</text>
</comment>
<evidence type="ECO:0000313" key="1">
    <source>
        <dbReference type="EMBL" id="MEI6002662.1"/>
    </source>
</evidence>
<sequence length="99" mass="11572">MPDFLLFARLSSERIQSAEETEKCEQRTLEAIRKNCPGVEWKQSYAVMGPYDFLDIFTADDMETALKVSALVRKFGYSHSEIWPAVERKFHRKLIELID</sequence>
<organism evidence="1 2">
    <name type="scientific">Paraburkholderia bengalensis</name>
    <dbReference type="NCBI Taxonomy" id="2747562"/>
    <lineage>
        <taxon>Bacteria</taxon>
        <taxon>Pseudomonadati</taxon>
        <taxon>Pseudomonadota</taxon>
        <taxon>Betaproteobacteria</taxon>
        <taxon>Burkholderiales</taxon>
        <taxon>Burkholderiaceae</taxon>
        <taxon>Paraburkholderia</taxon>
    </lineage>
</organism>
<dbReference type="Proteomes" id="UP001386437">
    <property type="component" value="Unassembled WGS sequence"/>
</dbReference>
<name>A0ABU8J4H6_9BURK</name>
<dbReference type="Pfam" id="PF08734">
    <property type="entry name" value="GYD"/>
    <property type="match status" value="1"/>
</dbReference>
<gene>
    <name evidence="1" type="ORF">H3V53_37805</name>
</gene>